<protein>
    <submittedName>
        <fullName evidence="2">Uncharacterized protein</fullName>
    </submittedName>
</protein>
<feature type="transmembrane region" description="Helical" evidence="1">
    <location>
        <begin position="191"/>
        <end position="209"/>
    </location>
</feature>
<evidence type="ECO:0000313" key="2">
    <source>
        <dbReference type="EMBL" id="CAD6185247.1"/>
    </source>
</evidence>
<accession>A0A8S1GNR4</accession>
<evidence type="ECO:0000256" key="1">
    <source>
        <dbReference type="SAM" id="Phobius"/>
    </source>
</evidence>
<reference evidence="2" key="1">
    <citation type="submission" date="2020-10" db="EMBL/GenBank/DDBJ databases">
        <authorList>
            <person name="Kikuchi T."/>
        </authorList>
    </citation>
    <scope>NUCLEOTIDE SEQUENCE</scope>
    <source>
        <strain evidence="2">NKZ352</strain>
    </source>
</reference>
<keyword evidence="1" id="KW-0472">Membrane</keyword>
<dbReference type="AlphaFoldDB" id="A0A8S1GNR4"/>
<keyword evidence="3" id="KW-1185">Reference proteome</keyword>
<evidence type="ECO:0000313" key="3">
    <source>
        <dbReference type="Proteomes" id="UP000835052"/>
    </source>
</evidence>
<name>A0A8S1GNR4_9PELO</name>
<dbReference type="EMBL" id="CAJGYM010000002">
    <property type="protein sequence ID" value="CAD6185247.1"/>
    <property type="molecule type" value="Genomic_DNA"/>
</dbReference>
<gene>
    <name evidence="2" type="ORF">CAUJ_LOCUS1166</name>
</gene>
<dbReference type="Proteomes" id="UP000835052">
    <property type="component" value="Unassembled WGS sequence"/>
</dbReference>
<proteinExistence type="predicted"/>
<keyword evidence="1" id="KW-0812">Transmembrane</keyword>
<comment type="caution">
    <text evidence="2">The sequence shown here is derived from an EMBL/GenBank/DDBJ whole genome shotgun (WGS) entry which is preliminary data.</text>
</comment>
<keyword evidence="1" id="KW-1133">Transmembrane helix</keyword>
<feature type="transmembrane region" description="Helical" evidence="1">
    <location>
        <begin position="126"/>
        <end position="149"/>
    </location>
</feature>
<sequence>MRSGREGVVGPGSMARIAMSLMPALSSRTQKAASFYQPRTTWIYNEEWKYEQLDFENQQSSALSTLQTTNQYAYRVQQIFSGVDLKKDEIKALLTDYLNDVESFNNSYLFRWTTPQCYWNVITQSFTIVVLGIITVHFCAAFLLNVLYIHKKLDISYKESFSSTVMLLTTFSAPRTFFAVESFEVLQMASFYLYLYASWAAVVLSFLRLQKNIEISQAFVATLDDIKRQHDKEIEILKNR</sequence>
<organism evidence="2 3">
    <name type="scientific">Caenorhabditis auriculariae</name>
    <dbReference type="NCBI Taxonomy" id="2777116"/>
    <lineage>
        <taxon>Eukaryota</taxon>
        <taxon>Metazoa</taxon>
        <taxon>Ecdysozoa</taxon>
        <taxon>Nematoda</taxon>
        <taxon>Chromadorea</taxon>
        <taxon>Rhabditida</taxon>
        <taxon>Rhabditina</taxon>
        <taxon>Rhabditomorpha</taxon>
        <taxon>Rhabditoidea</taxon>
        <taxon>Rhabditidae</taxon>
        <taxon>Peloderinae</taxon>
        <taxon>Caenorhabditis</taxon>
    </lineage>
</organism>